<evidence type="ECO:0000256" key="3">
    <source>
        <dbReference type="ARBA" id="ARBA00022448"/>
    </source>
</evidence>
<keyword evidence="4 8" id="KW-0812">Transmembrane</keyword>
<accession>A0A974P635</accession>
<evidence type="ECO:0000259" key="9">
    <source>
        <dbReference type="Pfam" id="PF00909"/>
    </source>
</evidence>
<comment type="subcellular location">
    <subcellularLocation>
        <location evidence="1">Membrane</location>
        <topology evidence="1">Multi-pass membrane protein</topology>
    </subcellularLocation>
</comment>
<gene>
    <name evidence="10" type="ORF">JKL49_02255</name>
</gene>
<feature type="transmembrane region" description="Helical" evidence="8">
    <location>
        <begin position="84"/>
        <end position="103"/>
    </location>
</feature>
<keyword evidence="7" id="KW-0924">Ammonia transport</keyword>
<evidence type="ECO:0000256" key="5">
    <source>
        <dbReference type="ARBA" id="ARBA00022989"/>
    </source>
</evidence>
<dbReference type="GO" id="GO:0008519">
    <property type="term" value="F:ammonium channel activity"/>
    <property type="evidence" value="ECO:0007669"/>
    <property type="project" value="InterPro"/>
</dbReference>
<dbReference type="PANTHER" id="PTHR43029">
    <property type="entry name" value="AMMONIUM TRANSPORTER MEP2"/>
    <property type="match status" value="1"/>
</dbReference>
<comment type="similarity">
    <text evidence="2">Belongs to the ammonia transporter channel (TC 1.A.11.2) family.</text>
</comment>
<dbReference type="EMBL" id="CP068570">
    <property type="protein sequence ID" value="QQZ51881.1"/>
    <property type="molecule type" value="Genomic_DNA"/>
</dbReference>
<dbReference type="InterPro" id="IPR029020">
    <property type="entry name" value="Ammonium/urea_transptr"/>
</dbReference>
<protein>
    <submittedName>
        <fullName evidence="10">Ammonium transporter</fullName>
    </submittedName>
</protein>
<proteinExistence type="inferred from homology"/>
<evidence type="ECO:0000313" key="10">
    <source>
        <dbReference type="EMBL" id="QQZ51881.1"/>
    </source>
</evidence>
<dbReference type="SUPFAM" id="SSF111352">
    <property type="entry name" value="Ammonium transporter"/>
    <property type="match status" value="1"/>
</dbReference>
<evidence type="ECO:0000256" key="6">
    <source>
        <dbReference type="ARBA" id="ARBA00023136"/>
    </source>
</evidence>
<name>A0A974P635_9CAUL</name>
<keyword evidence="3" id="KW-0813">Transport</keyword>
<keyword evidence="6 8" id="KW-0472">Membrane</keyword>
<evidence type="ECO:0000256" key="2">
    <source>
        <dbReference type="ARBA" id="ARBA00005887"/>
    </source>
</evidence>
<reference evidence="10" key="1">
    <citation type="submission" date="2021-01" db="EMBL/GenBank/DDBJ databases">
        <title>Genome sequence of Phenylobacterium sp. 20VBR1 isolated from a valley glaceir, Ny-Alesund, Svalbard.</title>
        <authorList>
            <person name="Thomas F.A."/>
            <person name="Krishnan K.P."/>
            <person name="Sinha R.K."/>
        </authorList>
    </citation>
    <scope>NUCLEOTIDE SEQUENCE</scope>
    <source>
        <strain evidence="10">20VBR1</strain>
    </source>
</reference>
<evidence type="ECO:0000256" key="4">
    <source>
        <dbReference type="ARBA" id="ARBA00022692"/>
    </source>
</evidence>
<feature type="transmembrane region" description="Helical" evidence="8">
    <location>
        <begin position="52"/>
        <end position="72"/>
    </location>
</feature>
<dbReference type="PANTHER" id="PTHR43029:SF10">
    <property type="entry name" value="AMMONIUM TRANSPORTER MEP2"/>
    <property type="match status" value="1"/>
</dbReference>
<dbReference type="InterPro" id="IPR024041">
    <property type="entry name" value="NH4_transpt_AmtB-like_dom"/>
</dbReference>
<organism evidence="10">
    <name type="scientific">Phenylobacterium glaciei</name>
    <dbReference type="NCBI Taxonomy" id="2803784"/>
    <lineage>
        <taxon>Bacteria</taxon>
        <taxon>Pseudomonadati</taxon>
        <taxon>Pseudomonadota</taxon>
        <taxon>Alphaproteobacteria</taxon>
        <taxon>Caulobacterales</taxon>
        <taxon>Caulobacteraceae</taxon>
        <taxon>Phenylobacterium</taxon>
    </lineage>
</organism>
<evidence type="ECO:0000256" key="1">
    <source>
        <dbReference type="ARBA" id="ARBA00004141"/>
    </source>
</evidence>
<sequence length="176" mass="17705">MIATHLSAATAGLVWAVIEWKRFGRPSMVGLVTGVVAGLATVTPASGFVGPLGGVVLGAAGSLVCYQAVDFVKHRMKVDDSLDVFAVHGIGGILGTLLVAVLASTGLGGAGYADGVNMGSQAVTQVIGVVAVCAWSGIATLALVFVVRRTVGLRAGDDAVDEGLDMSAHGERAYNP</sequence>
<evidence type="ECO:0000256" key="8">
    <source>
        <dbReference type="SAM" id="Phobius"/>
    </source>
</evidence>
<dbReference type="AlphaFoldDB" id="A0A974P635"/>
<feature type="domain" description="Ammonium transporter AmtB-like" evidence="9">
    <location>
        <begin position="1"/>
        <end position="174"/>
    </location>
</feature>
<dbReference type="Gene3D" id="1.10.3430.10">
    <property type="entry name" value="Ammonium transporter AmtB like domains"/>
    <property type="match status" value="1"/>
</dbReference>
<dbReference type="InterPro" id="IPR001905">
    <property type="entry name" value="Ammonium_transpt"/>
</dbReference>
<dbReference type="Pfam" id="PF00909">
    <property type="entry name" value="Ammonium_transp"/>
    <property type="match status" value="1"/>
</dbReference>
<dbReference type="GO" id="GO:0005886">
    <property type="term" value="C:plasma membrane"/>
    <property type="evidence" value="ECO:0007669"/>
    <property type="project" value="TreeGrafter"/>
</dbReference>
<evidence type="ECO:0000256" key="7">
    <source>
        <dbReference type="ARBA" id="ARBA00023177"/>
    </source>
</evidence>
<feature type="transmembrane region" description="Helical" evidence="8">
    <location>
        <begin position="123"/>
        <end position="147"/>
    </location>
</feature>
<keyword evidence="5 8" id="KW-1133">Transmembrane helix</keyword>